<dbReference type="EMBL" id="MGHY01000005">
    <property type="protein sequence ID" value="OGM80078.1"/>
    <property type="molecule type" value="Genomic_DNA"/>
</dbReference>
<dbReference type="STRING" id="1802538.A2382_04870"/>
<evidence type="ECO:0000313" key="4">
    <source>
        <dbReference type="EMBL" id="OGM80078.1"/>
    </source>
</evidence>
<organism evidence="4 5">
    <name type="scientific">Candidatus Woesebacteria bacterium RIFOXYB1_FULL_38_16</name>
    <dbReference type="NCBI Taxonomy" id="1802538"/>
    <lineage>
        <taxon>Bacteria</taxon>
        <taxon>Candidatus Woeseibacteriota</taxon>
    </lineage>
</organism>
<dbReference type="InterPro" id="IPR001789">
    <property type="entry name" value="Sig_transdc_resp-reg_receiver"/>
</dbReference>
<dbReference type="Proteomes" id="UP000178999">
    <property type="component" value="Unassembled WGS sequence"/>
</dbReference>
<dbReference type="InterPro" id="IPR011006">
    <property type="entry name" value="CheY-like_superfamily"/>
</dbReference>
<feature type="modified residue" description="4-aspartylphosphate" evidence="2">
    <location>
        <position position="37"/>
    </location>
</feature>
<evidence type="ECO:0000256" key="1">
    <source>
        <dbReference type="ARBA" id="ARBA00022553"/>
    </source>
</evidence>
<evidence type="ECO:0000313" key="5">
    <source>
        <dbReference type="Proteomes" id="UP000178999"/>
    </source>
</evidence>
<dbReference type="SUPFAM" id="SSF52172">
    <property type="entry name" value="CheY-like"/>
    <property type="match status" value="1"/>
</dbReference>
<feature type="domain" description="Response regulatory" evidence="3">
    <location>
        <begin position="1"/>
        <end position="104"/>
    </location>
</feature>
<accession>A0A1F8CWI1</accession>
<sequence>MYSEKFKIEGFTTVIAEDGEKAINLILELNPSFILLDIMLPKFSGLDLLAQIKHNPTTTNIPVIALTNLAQKEEAQKALSLGAKEYLVKAMFTPEEVVDKVKQYLNQK</sequence>
<dbReference type="SMART" id="SM00448">
    <property type="entry name" value="REC"/>
    <property type="match status" value="1"/>
</dbReference>
<dbReference type="PROSITE" id="PS50110">
    <property type="entry name" value="RESPONSE_REGULATORY"/>
    <property type="match status" value="1"/>
</dbReference>
<name>A0A1F8CWI1_9BACT</name>
<protein>
    <recommendedName>
        <fullName evidence="3">Response regulatory domain-containing protein</fullName>
    </recommendedName>
</protein>
<dbReference type="Gene3D" id="3.40.50.2300">
    <property type="match status" value="1"/>
</dbReference>
<dbReference type="GO" id="GO:0000160">
    <property type="term" value="P:phosphorelay signal transduction system"/>
    <property type="evidence" value="ECO:0007669"/>
    <property type="project" value="InterPro"/>
</dbReference>
<dbReference type="PANTHER" id="PTHR44591:SF3">
    <property type="entry name" value="RESPONSE REGULATORY DOMAIN-CONTAINING PROTEIN"/>
    <property type="match status" value="1"/>
</dbReference>
<evidence type="ECO:0000256" key="2">
    <source>
        <dbReference type="PROSITE-ProRule" id="PRU00169"/>
    </source>
</evidence>
<evidence type="ECO:0000259" key="3">
    <source>
        <dbReference type="PROSITE" id="PS50110"/>
    </source>
</evidence>
<proteinExistence type="predicted"/>
<reference evidence="4 5" key="1">
    <citation type="journal article" date="2016" name="Nat. Commun.">
        <title>Thousands of microbial genomes shed light on interconnected biogeochemical processes in an aquifer system.</title>
        <authorList>
            <person name="Anantharaman K."/>
            <person name="Brown C.T."/>
            <person name="Hug L.A."/>
            <person name="Sharon I."/>
            <person name="Castelle C.J."/>
            <person name="Probst A.J."/>
            <person name="Thomas B.C."/>
            <person name="Singh A."/>
            <person name="Wilkins M.J."/>
            <person name="Karaoz U."/>
            <person name="Brodie E.L."/>
            <person name="Williams K.H."/>
            <person name="Hubbard S.S."/>
            <person name="Banfield J.F."/>
        </authorList>
    </citation>
    <scope>NUCLEOTIDE SEQUENCE [LARGE SCALE GENOMIC DNA]</scope>
</reference>
<dbReference type="InterPro" id="IPR050595">
    <property type="entry name" value="Bact_response_regulator"/>
</dbReference>
<keyword evidence="1 2" id="KW-0597">Phosphoprotein</keyword>
<dbReference type="Pfam" id="PF00072">
    <property type="entry name" value="Response_reg"/>
    <property type="match status" value="1"/>
</dbReference>
<comment type="caution">
    <text evidence="4">The sequence shown here is derived from an EMBL/GenBank/DDBJ whole genome shotgun (WGS) entry which is preliminary data.</text>
</comment>
<dbReference type="PANTHER" id="PTHR44591">
    <property type="entry name" value="STRESS RESPONSE REGULATOR PROTEIN 1"/>
    <property type="match status" value="1"/>
</dbReference>
<dbReference type="AlphaFoldDB" id="A0A1F8CWI1"/>
<gene>
    <name evidence="4" type="ORF">A2382_04870</name>
</gene>